<evidence type="ECO:0000256" key="9">
    <source>
        <dbReference type="ARBA" id="ARBA00022763"/>
    </source>
</evidence>
<comment type="subcellular location">
    <subcellularLocation>
        <location evidence="2 17">Nucleus</location>
    </subcellularLocation>
</comment>
<feature type="region of interest" description="Disordered" evidence="18">
    <location>
        <begin position="146"/>
        <end position="181"/>
    </location>
</feature>
<sequence>MVPEAQRIFTGLSLYFFPNSDANKVRKRRIEKAKEYGAVWTKVWSNNVTHVIVDNKMTYQEVTKFLKLDTLPPEIIVVNETYLFDCISYHNLLDPKARYYEVPGMPTSSTVVEVAKLLPSELSSLNSSLPLKPAKNDIQILDTPSASVESGDVHQGQNDPAQDNLLSPANGTPNEPENISFGYNDELSAIMKESQSLKHIPVDLEDEDDTASLANSESDSDDDSKGNPSTKPKKSWQENFQCMDKHDGANTDANPNSETIEILQQMSEFYDRIRDQWRTLAYRKAIASLKKQSQRVIFQEDAVKLPFVGHRIAAKIEEIALTRGLRRLDNAKLDPHDQVLQMFMKIYGVGISQASQWVQQGYRTLKDLEKSAKLSTNQKIGIAHYDDLQLRIPRAEVEHHGAVVRDALRQMDPEFQVTVGGSYRRGALSSGDVDLIITRPGADARSLNISAIGTLVPKLESAGFLVAALAKTSKDTGSKWHGCSKLPTSDVWRRIDLLLVPWDEMGAALIYFTGNDIFNRSIRLLASKKGMRLNQRGLFKDVMRGPGRVKVTDGILLEGRNEKRIFEILGVPWRPPEHRIC</sequence>
<dbReference type="InterPro" id="IPR037160">
    <property type="entry name" value="DNA_Pol_thumb_sf"/>
</dbReference>
<comment type="cofactor">
    <cofactor evidence="1">
        <name>Mn(2+)</name>
        <dbReference type="ChEBI" id="CHEBI:29035"/>
    </cofactor>
</comment>
<dbReference type="Gene3D" id="3.30.460.10">
    <property type="entry name" value="Beta Polymerase, domain 2"/>
    <property type="match status" value="1"/>
</dbReference>
<keyword evidence="10 17" id="KW-0239">DNA-directed DNA polymerase</keyword>
<evidence type="ECO:0000313" key="21">
    <source>
        <dbReference type="Proteomes" id="UP000800235"/>
    </source>
</evidence>
<dbReference type="Gene3D" id="3.40.50.10190">
    <property type="entry name" value="BRCT domain"/>
    <property type="match status" value="1"/>
</dbReference>
<dbReference type="InterPro" id="IPR019843">
    <property type="entry name" value="DNA_pol-X_BS"/>
</dbReference>
<dbReference type="GO" id="GO:0006303">
    <property type="term" value="P:double-strand break repair via nonhomologous end joining"/>
    <property type="evidence" value="ECO:0007669"/>
    <property type="project" value="TreeGrafter"/>
</dbReference>
<keyword evidence="5 17" id="KW-0808">Transferase</keyword>
<evidence type="ECO:0000256" key="18">
    <source>
        <dbReference type="SAM" id="MobiDB-lite"/>
    </source>
</evidence>
<dbReference type="InterPro" id="IPR043519">
    <property type="entry name" value="NT_sf"/>
</dbReference>
<dbReference type="FunFam" id="3.30.210.10:FF:000001">
    <property type="entry name" value="DNA polymerase lambda"/>
    <property type="match status" value="1"/>
</dbReference>
<keyword evidence="7" id="KW-0235">DNA replication</keyword>
<evidence type="ECO:0000256" key="2">
    <source>
        <dbReference type="ARBA" id="ARBA00004123"/>
    </source>
</evidence>
<evidence type="ECO:0000256" key="11">
    <source>
        <dbReference type="ARBA" id="ARBA00023125"/>
    </source>
</evidence>
<dbReference type="PROSITE" id="PS50172">
    <property type="entry name" value="BRCT"/>
    <property type="match status" value="1"/>
</dbReference>
<evidence type="ECO:0000259" key="19">
    <source>
        <dbReference type="PROSITE" id="PS50172"/>
    </source>
</evidence>
<dbReference type="FunFam" id="1.10.150.110:FF:000005">
    <property type="entry name" value="DNA polymerase POL4"/>
    <property type="match status" value="1"/>
</dbReference>
<dbReference type="EMBL" id="MU007034">
    <property type="protein sequence ID" value="KAF2431036.1"/>
    <property type="molecule type" value="Genomic_DNA"/>
</dbReference>
<dbReference type="InterPro" id="IPR002008">
    <property type="entry name" value="DNA_pol_X_beta-like"/>
</dbReference>
<dbReference type="GO" id="GO:0003887">
    <property type="term" value="F:DNA-directed DNA polymerase activity"/>
    <property type="evidence" value="ECO:0007669"/>
    <property type="project" value="UniProtKB-UniRule"/>
</dbReference>
<dbReference type="AlphaFoldDB" id="A0A9P4NTP4"/>
<dbReference type="Pfam" id="PF14792">
    <property type="entry name" value="DNA_pol_B_palm"/>
    <property type="match status" value="1"/>
</dbReference>
<evidence type="ECO:0000313" key="20">
    <source>
        <dbReference type="EMBL" id="KAF2431036.1"/>
    </source>
</evidence>
<dbReference type="GO" id="GO:0016829">
    <property type="term" value="F:lyase activity"/>
    <property type="evidence" value="ECO:0007669"/>
    <property type="project" value="UniProtKB-KW"/>
</dbReference>
<dbReference type="Pfam" id="PF14791">
    <property type="entry name" value="DNA_pol_B_thumb"/>
    <property type="match status" value="1"/>
</dbReference>
<dbReference type="PANTHER" id="PTHR11276:SF28">
    <property type="entry name" value="DNA POLYMERASE LAMBDA"/>
    <property type="match status" value="1"/>
</dbReference>
<feature type="active site" description="Nucleophile; Schiff-base intermediate with DNA; for 5'-dRP lyase activity" evidence="16">
    <location>
        <position position="315"/>
    </location>
</feature>
<dbReference type="SUPFAM" id="SSF47802">
    <property type="entry name" value="DNA polymerase beta, N-terminal domain-like"/>
    <property type="match status" value="1"/>
</dbReference>
<evidence type="ECO:0000256" key="17">
    <source>
        <dbReference type="RuleBase" id="RU366014"/>
    </source>
</evidence>
<reference evidence="20" key="1">
    <citation type="journal article" date="2020" name="Stud. Mycol.">
        <title>101 Dothideomycetes genomes: a test case for predicting lifestyles and emergence of pathogens.</title>
        <authorList>
            <person name="Haridas S."/>
            <person name="Albert R."/>
            <person name="Binder M."/>
            <person name="Bloem J."/>
            <person name="Labutti K."/>
            <person name="Salamov A."/>
            <person name="Andreopoulos B."/>
            <person name="Baker S."/>
            <person name="Barry K."/>
            <person name="Bills G."/>
            <person name="Bluhm B."/>
            <person name="Cannon C."/>
            <person name="Castanera R."/>
            <person name="Culley D."/>
            <person name="Daum C."/>
            <person name="Ezra D."/>
            <person name="Gonzalez J."/>
            <person name="Henrissat B."/>
            <person name="Kuo A."/>
            <person name="Liang C."/>
            <person name="Lipzen A."/>
            <person name="Lutzoni F."/>
            <person name="Magnuson J."/>
            <person name="Mondo S."/>
            <person name="Nolan M."/>
            <person name="Ohm R."/>
            <person name="Pangilinan J."/>
            <person name="Park H.-J."/>
            <person name="Ramirez L."/>
            <person name="Alfaro M."/>
            <person name="Sun H."/>
            <person name="Tritt A."/>
            <person name="Yoshinaga Y."/>
            <person name="Zwiers L.-H."/>
            <person name="Turgeon B."/>
            <person name="Goodwin S."/>
            <person name="Spatafora J."/>
            <person name="Crous P."/>
            <person name="Grigoriev I."/>
        </authorList>
    </citation>
    <scope>NUCLEOTIDE SEQUENCE</scope>
    <source>
        <strain evidence="20">CBS 130266</strain>
    </source>
</reference>
<evidence type="ECO:0000256" key="6">
    <source>
        <dbReference type="ARBA" id="ARBA00022695"/>
    </source>
</evidence>
<feature type="domain" description="BRCT" evidence="19">
    <location>
        <begin position="4"/>
        <end position="100"/>
    </location>
</feature>
<dbReference type="GO" id="GO:0003677">
    <property type="term" value="F:DNA binding"/>
    <property type="evidence" value="ECO:0007669"/>
    <property type="project" value="UniProtKB-UniRule"/>
</dbReference>
<dbReference type="Gene3D" id="1.10.150.20">
    <property type="entry name" value="5' to 3' exonuclease, C-terminal subdomain"/>
    <property type="match status" value="1"/>
</dbReference>
<comment type="similarity">
    <text evidence="3 17">Belongs to the DNA polymerase type-X family.</text>
</comment>
<dbReference type="CDD" id="cd00141">
    <property type="entry name" value="NT_POLXc"/>
    <property type="match status" value="1"/>
</dbReference>
<dbReference type="InterPro" id="IPR027421">
    <property type="entry name" value="DNA_pol_lamdba_lyase_dom_sf"/>
</dbReference>
<keyword evidence="4" id="KW-0237">DNA synthesis</keyword>
<organism evidence="20 21">
    <name type="scientific">Tothia fuscella</name>
    <dbReference type="NCBI Taxonomy" id="1048955"/>
    <lineage>
        <taxon>Eukaryota</taxon>
        <taxon>Fungi</taxon>
        <taxon>Dikarya</taxon>
        <taxon>Ascomycota</taxon>
        <taxon>Pezizomycotina</taxon>
        <taxon>Dothideomycetes</taxon>
        <taxon>Pleosporomycetidae</taxon>
        <taxon>Venturiales</taxon>
        <taxon>Cylindrosympodiaceae</taxon>
        <taxon>Tothia</taxon>
    </lineage>
</organism>
<dbReference type="EC" id="2.7.7.7" evidence="17"/>
<evidence type="ECO:0000256" key="7">
    <source>
        <dbReference type="ARBA" id="ARBA00022705"/>
    </source>
</evidence>
<dbReference type="InterPro" id="IPR036420">
    <property type="entry name" value="BRCT_dom_sf"/>
</dbReference>
<protein>
    <recommendedName>
        <fullName evidence="17">DNA polymerase</fullName>
        <ecNumber evidence="17">2.7.7.7</ecNumber>
    </recommendedName>
</protein>
<dbReference type="SUPFAM" id="SSF81301">
    <property type="entry name" value="Nucleotidyltransferase"/>
    <property type="match status" value="1"/>
</dbReference>
<dbReference type="GO" id="GO:0006260">
    <property type="term" value="P:DNA replication"/>
    <property type="evidence" value="ECO:0007669"/>
    <property type="project" value="UniProtKB-KW"/>
</dbReference>
<dbReference type="Pfam" id="PF14716">
    <property type="entry name" value="HHH_8"/>
    <property type="match status" value="1"/>
</dbReference>
<dbReference type="GO" id="GO:0046872">
    <property type="term" value="F:metal ion binding"/>
    <property type="evidence" value="ECO:0007669"/>
    <property type="project" value="UniProtKB-UniRule"/>
</dbReference>
<dbReference type="PROSITE" id="PS00522">
    <property type="entry name" value="DNA_POLYMERASE_X"/>
    <property type="match status" value="1"/>
</dbReference>
<dbReference type="Pfam" id="PF10391">
    <property type="entry name" value="DNA_pol_lambd_f"/>
    <property type="match status" value="1"/>
</dbReference>
<dbReference type="InterPro" id="IPR010996">
    <property type="entry name" value="HHH_MUS81"/>
</dbReference>
<keyword evidence="12 17" id="KW-0234">DNA repair</keyword>
<dbReference type="InterPro" id="IPR022312">
    <property type="entry name" value="DNA_pol_X"/>
</dbReference>
<keyword evidence="9 17" id="KW-0227">DNA damage</keyword>
<keyword evidence="21" id="KW-1185">Reference proteome</keyword>
<dbReference type="InterPro" id="IPR002054">
    <property type="entry name" value="DNA-dir_DNA_pol_X"/>
</dbReference>
<evidence type="ECO:0000256" key="3">
    <source>
        <dbReference type="ARBA" id="ARBA00008323"/>
    </source>
</evidence>
<evidence type="ECO:0000256" key="5">
    <source>
        <dbReference type="ARBA" id="ARBA00022679"/>
    </source>
</evidence>
<keyword evidence="11" id="KW-0238">DNA-binding</keyword>
<comment type="caution">
    <text evidence="20">The sequence shown here is derived from an EMBL/GenBank/DDBJ whole genome shotgun (WGS) entry which is preliminary data.</text>
</comment>
<dbReference type="FunFam" id="1.10.150.20:FF:000010">
    <property type="entry name" value="DNA polymerase lambda"/>
    <property type="match status" value="1"/>
</dbReference>
<evidence type="ECO:0000256" key="12">
    <source>
        <dbReference type="ARBA" id="ARBA00023204"/>
    </source>
</evidence>
<feature type="region of interest" description="Disordered" evidence="18">
    <location>
        <begin position="209"/>
        <end position="236"/>
    </location>
</feature>
<dbReference type="Proteomes" id="UP000800235">
    <property type="component" value="Unassembled WGS sequence"/>
</dbReference>
<keyword evidence="8" id="KW-0479">Metal-binding</keyword>
<accession>A0A9P4NTP4</accession>
<comment type="function">
    <text evidence="17">DNA polymerase that functions in several pathways of DNA repair. Involved in base excision repair (BER) responsible for repair of lesions that give rise to abasic (AP) sites in DNA. Also contributes to DNA double-strand break repair by non-homologous end joining and homologous recombination. Has both template-dependent and template-independent (terminal transferase) DNA polymerase activities. Has also a 5'-deoxyribose-5-phosphate lyase (dRP lyase) activity.</text>
</comment>
<keyword evidence="13" id="KW-0456">Lyase</keyword>
<dbReference type="InterPro" id="IPR029398">
    <property type="entry name" value="PolB_thumb"/>
</dbReference>
<evidence type="ECO:0000256" key="10">
    <source>
        <dbReference type="ARBA" id="ARBA00022932"/>
    </source>
</evidence>
<keyword evidence="14 17" id="KW-0539">Nucleus</keyword>
<evidence type="ECO:0000256" key="13">
    <source>
        <dbReference type="ARBA" id="ARBA00023239"/>
    </source>
</evidence>
<comment type="catalytic activity">
    <reaction evidence="15 17">
        <text>DNA(n) + a 2'-deoxyribonucleoside 5'-triphosphate = DNA(n+1) + diphosphate</text>
        <dbReference type="Rhea" id="RHEA:22508"/>
        <dbReference type="Rhea" id="RHEA-COMP:17339"/>
        <dbReference type="Rhea" id="RHEA-COMP:17340"/>
        <dbReference type="ChEBI" id="CHEBI:33019"/>
        <dbReference type="ChEBI" id="CHEBI:61560"/>
        <dbReference type="ChEBI" id="CHEBI:173112"/>
        <dbReference type="EC" id="2.7.7.7"/>
    </reaction>
</comment>
<feature type="compositionally biased region" description="Polar residues" evidence="18">
    <location>
        <begin position="155"/>
        <end position="177"/>
    </location>
</feature>
<dbReference type="Pfam" id="PF00533">
    <property type="entry name" value="BRCT"/>
    <property type="match status" value="1"/>
</dbReference>
<evidence type="ECO:0000256" key="4">
    <source>
        <dbReference type="ARBA" id="ARBA00022634"/>
    </source>
</evidence>
<evidence type="ECO:0000256" key="14">
    <source>
        <dbReference type="ARBA" id="ARBA00023242"/>
    </source>
</evidence>
<gene>
    <name evidence="20" type="ORF">EJ08DRAFT_611243</name>
</gene>
<name>A0A9P4NTP4_9PEZI</name>
<dbReference type="PRINTS" id="PR00870">
    <property type="entry name" value="DNAPOLXBETA"/>
</dbReference>
<dbReference type="OrthoDB" id="205514at2759"/>
<evidence type="ECO:0000256" key="15">
    <source>
        <dbReference type="ARBA" id="ARBA00049244"/>
    </source>
</evidence>
<dbReference type="GO" id="GO:0005634">
    <property type="term" value="C:nucleus"/>
    <property type="evidence" value="ECO:0007669"/>
    <property type="project" value="UniProtKB-SubCell"/>
</dbReference>
<dbReference type="InterPro" id="IPR001357">
    <property type="entry name" value="BRCT_dom"/>
</dbReference>
<proteinExistence type="inferred from homology"/>
<dbReference type="PRINTS" id="PR00869">
    <property type="entry name" value="DNAPOLX"/>
</dbReference>
<keyword evidence="6 17" id="KW-0548">Nucleotidyltransferase</keyword>
<dbReference type="PANTHER" id="PTHR11276">
    <property type="entry name" value="DNA POLYMERASE TYPE-X FAMILY MEMBER"/>
    <property type="match status" value="1"/>
</dbReference>
<dbReference type="InterPro" id="IPR018944">
    <property type="entry name" value="DNA_pol_lambd_fingers_domain"/>
</dbReference>
<evidence type="ECO:0000256" key="16">
    <source>
        <dbReference type="PIRSR" id="PIRSR622312-50"/>
    </source>
</evidence>
<evidence type="ECO:0000256" key="1">
    <source>
        <dbReference type="ARBA" id="ARBA00001936"/>
    </source>
</evidence>
<dbReference type="Gene3D" id="3.30.210.10">
    <property type="entry name" value="DNA polymerase, thumb domain"/>
    <property type="match status" value="1"/>
</dbReference>
<dbReference type="SUPFAM" id="SSF52113">
    <property type="entry name" value="BRCT domain"/>
    <property type="match status" value="1"/>
</dbReference>
<dbReference type="Gene3D" id="1.10.150.110">
    <property type="entry name" value="DNA polymerase beta, N-terminal domain-like"/>
    <property type="match status" value="1"/>
</dbReference>
<evidence type="ECO:0000256" key="8">
    <source>
        <dbReference type="ARBA" id="ARBA00022723"/>
    </source>
</evidence>
<dbReference type="SUPFAM" id="SSF81585">
    <property type="entry name" value="PsbU/PolX domain-like"/>
    <property type="match status" value="1"/>
</dbReference>
<dbReference type="SMART" id="SM00483">
    <property type="entry name" value="POLXc"/>
    <property type="match status" value="1"/>
</dbReference>
<dbReference type="InterPro" id="IPR028207">
    <property type="entry name" value="DNA_pol_B_palm_palm"/>
</dbReference>